<evidence type="ECO:0000256" key="8">
    <source>
        <dbReference type="SAM" id="Phobius"/>
    </source>
</evidence>
<evidence type="ECO:0000256" key="4">
    <source>
        <dbReference type="ARBA" id="ARBA00022475"/>
    </source>
</evidence>
<feature type="transmembrane region" description="Helical" evidence="8">
    <location>
        <begin position="132"/>
        <end position="156"/>
    </location>
</feature>
<dbReference type="PANTHER" id="PTHR30472">
    <property type="entry name" value="FERRIC ENTEROBACTIN TRANSPORT SYSTEM PERMEASE PROTEIN"/>
    <property type="match status" value="1"/>
</dbReference>
<evidence type="ECO:0000256" key="3">
    <source>
        <dbReference type="ARBA" id="ARBA00022448"/>
    </source>
</evidence>
<evidence type="ECO:0000256" key="2">
    <source>
        <dbReference type="ARBA" id="ARBA00007935"/>
    </source>
</evidence>
<feature type="transmembrane region" description="Helical" evidence="8">
    <location>
        <begin position="106"/>
        <end position="123"/>
    </location>
</feature>
<dbReference type="SUPFAM" id="SSF81345">
    <property type="entry name" value="ABC transporter involved in vitamin B12 uptake, BtuC"/>
    <property type="match status" value="1"/>
</dbReference>
<organism evidence="9 10">
    <name type="scientific">Thermaerobacter composti</name>
    <dbReference type="NCBI Taxonomy" id="554949"/>
    <lineage>
        <taxon>Bacteria</taxon>
        <taxon>Bacillati</taxon>
        <taxon>Bacillota</taxon>
        <taxon>Clostridia</taxon>
        <taxon>Eubacteriales</taxon>
        <taxon>Clostridiales Family XVII. Incertae Sedis</taxon>
        <taxon>Thermaerobacter</taxon>
    </lineage>
</organism>
<feature type="transmembrane region" description="Helical" evidence="8">
    <location>
        <begin position="291"/>
        <end position="309"/>
    </location>
</feature>
<sequence length="318" mass="34436">MRRCLWAIPLLLALTSLFIGTAELTPRDLLHPTDEARRLLILSRIPRLASILLAGMGLGVAGLIMQHLAQNRLASPTTAGTEDAARFGVLVALLLFPHAAPWQRMLVAFVCALAGTAVFMALVNRVRNKGSIFVPIVGLMFGNVVGAFTTFFAYQFDLVQNVSAWLQGNFSLVIQGNYELLYLAVPLVALAYLYAERFTIAGLGESFATNLGLNYRQVVTLGLVIVSLLTAVVILTVGKIPFVSLIVPNLVALVRGDHVRRNLALTAWTGTTFVLACDIVGRLIIRPYEVPIALMAGIVGSVAFLYLLLRGIRPREAG</sequence>
<evidence type="ECO:0000313" key="10">
    <source>
        <dbReference type="Proteomes" id="UP001304683"/>
    </source>
</evidence>
<evidence type="ECO:0000256" key="5">
    <source>
        <dbReference type="ARBA" id="ARBA00022692"/>
    </source>
</evidence>
<dbReference type="EMBL" id="CP132508">
    <property type="protein sequence ID" value="WPD19758.1"/>
    <property type="molecule type" value="Genomic_DNA"/>
</dbReference>
<protein>
    <submittedName>
        <fullName evidence="9">ABC transporter permease</fullName>
    </submittedName>
</protein>
<evidence type="ECO:0000256" key="1">
    <source>
        <dbReference type="ARBA" id="ARBA00004651"/>
    </source>
</evidence>
<keyword evidence="3" id="KW-0813">Transport</keyword>
<comment type="subcellular location">
    <subcellularLocation>
        <location evidence="1">Cell membrane</location>
        <topology evidence="1">Multi-pass membrane protein</topology>
    </subcellularLocation>
</comment>
<feature type="transmembrane region" description="Helical" evidence="8">
    <location>
        <begin position="176"/>
        <end position="195"/>
    </location>
</feature>
<keyword evidence="10" id="KW-1185">Reference proteome</keyword>
<feature type="transmembrane region" description="Helical" evidence="8">
    <location>
        <begin position="215"/>
        <end position="234"/>
    </location>
</feature>
<dbReference type="InterPro" id="IPR000522">
    <property type="entry name" value="ABC_transptr_permease_BtuC"/>
</dbReference>
<reference evidence="9 10" key="1">
    <citation type="submission" date="2023-08" db="EMBL/GenBank/DDBJ databases">
        <title>Genome sequence of Thermaerobacter compostii strain Ins1, a spore-forming filamentous bacterium isolated from a deep geothermal reservoir.</title>
        <authorList>
            <person name="Bregnard D."/>
            <person name="Gonzalez D."/>
            <person name="Junier P."/>
        </authorList>
    </citation>
    <scope>NUCLEOTIDE SEQUENCE [LARGE SCALE GENOMIC DNA]</scope>
    <source>
        <strain evidence="9 10">Ins1</strain>
    </source>
</reference>
<evidence type="ECO:0000313" key="9">
    <source>
        <dbReference type="EMBL" id="WPD19758.1"/>
    </source>
</evidence>
<gene>
    <name evidence="9" type="ORF">Q5761_03595</name>
</gene>
<dbReference type="Pfam" id="PF01032">
    <property type="entry name" value="FecCD"/>
    <property type="match status" value="1"/>
</dbReference>
<dbReference type="Proteomes" id="UP001304683">
    <property type="component" value="Chromosome"/>
</dbReference>
<keyword evidence="5 8" id="KW-0812">Transmembrane</keyword>
<dbReference type="Gene3D" id="1.10.3470.10">
    <property type="entry name" value="ABC transporter involved in vitamin B12 uptake, BtuC"/>
    <property type="match status" value="1"/>
</dbReference>
<feature type="transmembrane region" description="Helical" evidence="8">
    <location>
        <begin position="263"/>
        <end position="285"/>
    </location>
</feature>
<dbReference type="InterPro" id="IPR037294">
    <property type="entry name" value="ABC_BtuC-like"/>
</dbReference>
<evidence type="ECO:0000256" key="6">
    <source>
        <dbReference type="ARBA" id="ARBA00022989"/>
    </source>
</evidence>
<evidence type="ECO:0000256" key="7">
    <source>
        <dbReference type="ARBA" id="ARBA00023136"/>
    </source>
</evidence>
<feature type="transmembrane region" description="Helical" evidence="8">
    <location>
        <begin position="48"/>
        <end position="64"/>
    </location>
</feature>
<name>A0ABZ0QTC6_9FIRM</name>
<accession>A0ABZ0QTC6</accession>
<dbReference type="CDD" id="cd06550">
    <property type="entry name" value="TM_ABC_iron-siderophores_like"/>
    <property type="match status" value="1"/>
</dbReference>
<keyword evidence="7 8" id="KW-0472">Membrane</keyword>
<comment type="similarity">
    <text evidence="2">Belongs to the binding-protein-dependent transport system permease family. FecCD subfamily.</text>
</comment>
<keyword evidence="6 8" id="KW-1133">Transmembrane helix</keyword>
<keyword evidence="4" id="KW-1003">Cell membrane</keyword>
<proteinExistence type="inferred from homology"/>
<dbReference type="RefSeq" id="WP_318751246.1">
    <property type="nucleotide sequence ID" value="NZ_CP132508.1"/>
</dbReference>
<dbReference type="PANTHER" id="PTHR30472:SF27">
    <property type="entry name" value="PETROBACTIN IMPORT SYSTEM PERMEASE PROTEIN YCLN"/>
    <property type="match status" value="1"/>
</dbReference>